<evidence type="ECO:0000313" key="2">
    <source>
        <dbReference type="EMBL" id="KAK7195565.1"/>
    </source>
</evidence>
<sequence>MPPSAKSGSSASAERVVDVDPLAVYFTFSRIRPRFSCGRTIEETLRQLRAGELHPRDLPLLSVLTDGVHLYSQNNRRLYTYKQLKREGLLDTVPVRLRPLPQTKRMHSKYTPETCALVATLMRDTAVKDGRKDGSAAAGHSSDGDDDGDDGKSEEQGPDAVDEPAPSRSTPPHSTRGPRHGGDKGKETQHGPAASAPPAGPPPRRHAGAAAKRKSRRGKGAVVAQSPSTDSRSSSSNSGGGGATALEAELRRLGLGT</sequence>
<dbReference type="AlphaFoldDB" id="A0AAW0EN59"/>
<feature type="compositionally biased region" description="Basic and acidic residues" evidence="1">
    <location>
        <begin position="248"/>
        <end position="257"/>
    </location>
</feature>
<accession>A0AAW0EN59</accession>
<dbReference type="Proteomes" id="UP001430356">
    <property type="component" value="Unassembled WGS sequence"/>
</dbReference>
<name>A0AAW0EN59_9TRYP</name>
<protein>
    <submittedName>
        <fullName evidence="2">Uncharacterized protein</fullName>
    </submittedName>
</protein>
<feature type="compositionally biased region" description="Basic and acidic residues" evidence="1">
    <location>
        <begin position="180"/>
        <end position="189"/>
    </location>
</feature>
<feature type="region of interest" description="Disordered" evidence="1">
    <location>
        <begin position="129"/>
        <end position="257"/>
    </location>
</feature>
<keyword evidence="3" id="KW-1185">Reference proteome</keyword>
<feature type="compositionally biased region" description="Basic residues" evidence="1">
    <location>
        <begin position="203"/>
        <end position="219"/>
    </location>
</feature>
<gene>
    <name evidence="2" type="ORF">NESM_000484800</name>
</gene>
<comment type="caution">
    <text evidence="2">The sequence shown here is derived from an EMBL/GenBank/DDBJ whole genome shotgun (WGS) entry which is preliminary data.</text>
</comment>
<dbReference type="PANTHER" id="PTHR35378">
    <property type="entry name" value="UNNAMED PRODUCT"/>
    <property type="match status" value="1"/>
</dbReference>
<dbReference type="PANTHER" id="PTHR35378:SF1">
    <property type="entry name" value="C2H2-TYPE DOMAIN-CONTAINING PROTEIN"/>
    <property type="match status" value="1"/>
</dbReference>
<proteinExistence type="predicted"/>
<reference evidence="2 3" key="1">
    <citation type="journal article" date="2021" name="MBio">
        <title>A New Model Trypanosomatid, Novymonas esmeraldas: Genomic Perception of Its 'Candidatus Pandoraea novymonadis' Endosymbiont.</title>
        <authorList>
            <person name="Zakharova A."/>
            <person name="Saura A."/>
            <person name="Butenko A."/>
            <person name="Podesvova L."/>
            <person name="Warmusova S."/>
            <person name="Kostygov A.Y."/>
            <person name="Nenarokova A."/>
            <person name="Lukes J."/>
            <person name="Opperdoes F.R."/>
            <person name="Yurchenko V."/>
        </authorList>
    </citation>
    <scope>NUCLEOTIDE SEQUENCE [LARGE SCALE GENOMIC DNA]</scope>
    <source>
        <strain evidence="2 3">E262AT.01</strain>
    </source>
</reference>
<evidence type="ECO:0000313" key="3">
    <source>
        <dbReference type="Proteomes" id="UP001430356"/>
    </source>
</evidence>
<feature type="compositionally biased region" description="Low complexity" evidence="1">
    <location>
        <begin position="226"/>
        <end position="237"/>
    </location>
</feature>
<organism evidence="2 3">
    <name type="scientific">Novymonas esmeraldas</name>
    <dbReference type="NCBI Taxonomy" id="1808958"/>
    <lineage>
        <taxon>Eukaryota</taxon>
        <taxon>Discoba</taxon>
        <taxon>Euglenozoa</taxon>
        <taxon>Kinetoplastea</taxon>
        <taxon>Metakinetoplastina</taxon>
        <taxon>Trypanosomatida</taxon>
        <taxon>Trypanosomatidae</taxon>
        <taxon>Novymonas</taxon>
    </lineage>
</organism>
<evidence type="ECO:0000256" key="1">
    <source>
        <dbReference type="SAM" id="MobiDB-lite"/>
    </source>
</evidence>
<dbReference type="EMBL" id="JAECZO010000056">
    <property type="protein sequence ID" value="KAK7195565.1"/>
    <property type="molecule type" value="Genomic_DNA"/>
</dbReference>